<proteinExistence type="predicted"/>
<dbReference type="Proteomes" id="UP001642487">
    <property type="component" value="Chromosome 7"/>
</dbReference>
<sequence length="74" mass="8673">MMEMGTSLRICVYVDVGLTRKLAKLGSWRSCIAPLDLMFKNYGEFVHLTQLRWHKILGIRNPDKTQNTYKGKYH</sequence>
<evidence type="ECO:0000313" key="2">
    <source>
        <dbReference type="Proteomes" id="UP001642487"/>
    </source>
</evidence>
<protein>
    <submittedName>
        <fullName evidence="1">Uncharacterized protein</fullName>
    </submittedName>
</protein>
<organism evidence="1 2">
    <name type="scientific">Citrullus colocynthis</name>
    <name type="common">colocynth</name>
    <dbReference type="NCBI Taxonomy" id="252529"/>
    <lineage>
        <taxon>Eukaryota</taxon>
        <taxon>Viridiplantae</taxon>
        <taxon>Streptophyta</taxon>
        <taxon>Embryophyta</taxon>
        <taxon>Tracheophyta</taxon>
        <taxon>Spermatophyta</taxon>
        <taxon>Magnoliopsida</taxon>
        <taxon>eudicotyledons</taxon>
        <taxon>Gunneridae</taxon>
        <taxon>Pentapetalae</taxon>
        <taxon>rosids</taxon>
        <taxon>fabids</taxon>
        <taxon>Cucurbitales</taxon>
        <taxon>Cucurbitaceae</taxon>
        <taxon>Benincaseae</taxon>
        <taxon>Citrullus</taxon>
    </lineage>
</organism>
<gene>
    <name evidence="1" type="ORF">CITCOLO1_LOCUS18352</name>
</gene>
<dbReference type="EMBL" id="OZ021741">
    <property type="protein sequence ID" value="CAK9326030.1"/>
    <property type="molecule type" value="Genomic_DNA"/>
</dbReference>
<keyword evidence="2" id="KW-1185">Reference proteome</keyword>
<accession>A0ABP0Z523</accession>
<evidence type="ECO:0000313" key="1">
    <source>
        <dbReference type="EMBL" id="CAK9326030.1"/>
    </source>
</evidence>
<name>A0ABP0Z523_9ROSI</name>
<reference evidence="1 2" key="1">
    <citation type="submission" date="2024-03" db="EMBL/GenBank/DDBJ databases">
        <authorList>
            <person name="Gkanogiannis A."/>
            <person name="Becerra Lopez-Lavalle L."/>
        </authorList>
    </citation>
    <scope>NUCLEOTIDE SEQUENCE [LARGE SCALE GENOMIC DNA]</scope>
</reference>